<dbReference type="Gene3D" id="3.40.630.30">
    <property type="match status" value="1"/>
</dbReference>
<proteinExistence type="predicted"/>
<evidence type="ECO:0000256" key="1">
    <source>
        <dbReference type="ARBA" id="ARBA00022679"/>
    </source>
</evidence>
<dbReference type="Proteomes" id="UP001389717">
    <property type="component" value="Unassembled WGS sequence"/>
</dbReference>
<comment type="caution">
    <text evidence="4">The sequence shown here is derived from an EMBL/GenBank/DDBJ whole genome shotgun (WGS) entry which is preliminary data.</text>
</comment>
<evidence type="ECO:0000256" key="2">
    <source>
        <dbReference type="ARBA" id="ARBA00023315"/>
    </source>
</evidence>
<dbReference type="PANTHER" id="PTHR43420">
    <property type="entry name" value="ACETYLTRANSFERASE"/>
    <property type="match status" value="1"/>
</dbReference>
<dbReference type="GO" id="GO:0016746">
    <property type="term" value="F:acyltransferase activity"/>
    <property type="evidence" value="ECO:0007669"/>
    <property type="project" value="UniProtKB-KW"/>
</dbReference>
<dbReference type="EMBL" id="JBBYAF010000006">
    <property type="protein sequence ID" value="MEL3971540.1"/>
    <property type="molecule type" value="Genomic_DNA"/>
</dbReference>
<dbReference type="SUPFAM" id="SSF55729">
    <property type="entry name" value="Acyl-CoA N-acyltransferases (Nat)"/>
    <property type="match status" value="1"/>
</dbReference>
<dbReference type="EC" id="2.3.1.-" evidence="4"/>
<sequence>MILMTGEKAMRVERLTEETRKDFLEYCRKHRQEVDDSYLYEDQLEDFKVDEGENPTYLLIEEDRIAGAVSLYRSEYFLKGNRARFRIFHSTILTLEAYNLLWEKIKGHGEDVDKVFTFIDEKNTAVRKIMEELGFDIERISYLLERQAQDVPRVDVPAGYRLEDLVFDRDEEIWCEVRNAAFSQLAGAETPITAGQVREMKDHEGHLPGGMKILFRNDVPAAILNVEKEWDEGEWKTFIGLLAVKPDQQGKGLGRLLLREGLRFGKEDGMEKAMISVNGENDKAVKLYTQEGFEKKVVMVCYKYDMK</sequence>
<keyword evidence="1 4" id="KW-0808">Transferase</keyword>
<feature type="domain" description="N-acetyltransferase" evidence="3">
    <location>
        <begin position="160"/>
        <end position="307"/>
    </location>
</feature>
<organism evidence="4 5">
    <name type="scientific">Rossellomorea oryzaecorticis</name>
    <dbReference type="NCBI Taxonomy" id="1396505"/>
    <lineage>
        <taxon>Bacteria</taxon>
        <taxon>Bacillati</taxon>
        <taxon>Bacillota</taxon>
        <taxon>Bacilli</taxon>
        <taxon>Bacillales</taxon>
        <taxon>Bacillaceae</taxon>
        <taxon>Rossellomorea</taxon>
    </lineage>
</organism>
<keyword evidence="5" id="KW-1185">Reference proteome</keyword>
<reference evidence="4 5" key="1">
    <citation type="submission" date="2024-04" db="EMBL/GenBank/DDBJ databases">
        <title>Bacillus oryzaecorticis sp. nov., a moderately halophilic bacterium isolated from rice husks.</title>
        <authorList>
            <person name="Zhu H.-S."/>
        </authorList>
    </citation>
    <scope>NUCLEOTIDE SEQUENCE [LARGE SCALE GENOMIC DNA]</scope>
    <source>
        <strain evidence="4 5">ZC255</strain>
    </source>
</reference>
<dbReference type="InterPro" id="IPR016181">
    <property type="entry name" value="Acyl_CoA_acyltransferase"/>
</dbReference>
<evidence type="ECO:0000313" key="4">
    <source>
        <dbReference type="EMBL" id="MEL3971540.1"/>
    </source>
</evidence>
<evidence type="ECO:0000259" key="3">
    <source>
        <dbReference type="PROSITE" id="PS51186"/>
    </source>
</evidence>
<dbReference type="InterPro" id="IPR000182">
    <property type="entry name" value="GNAT_dom"/>
</dbReference>
<dbReference type="Pfam" id="PF00583">
    <property type="entry name" value="Acetyltransf_1"/>
    <property type="match status" value="1"/>
</dbReference>
<gene>
    <name evidence="4" type="ORF">AAEO50_04535</name>
</gene>
<dbReference type="PROSITE" id="PS51186">
    <property type="entry name" value="GNAT"/>
    <property type="match status" value="1"/>
</dbReference>
<dbReference type="InterPro" id="IPR050680">
    <property type="entry name" value="YpeA/RimI_acetyltransf"/>
</dbReference>
<dbReference type="RefSeq" id="WP_341980920.1">
    <property type="nucleotide sequence ID" value="NZ_JBBYAF010000006.1"/>
</dbReference>
<accession>A0ABU9K7Z6</accession>
<evidence type="ECO:0000313" key="5">
    <source>
        <dbReference type="Proteomes" id="UP001389717"/>
    </source>
</evidence>
<protein>
    <submittedName>
        <fullName evidence="4">GNAT family N-acetyltransferase</fullName>
        <ecNumber evidence="4">2.3.1.-</ecNumber>
    </submittedName>
</protein>
<name>A0ABU9K7Z6_9BACI</name>
<keyword evidence="2 4" id="KW-0012">Acyltransferase</keyword>